<reference evidence="1" key="1">
    <citation type="submission" date="2021-06" db="EMBL/GenBank/DDBJ databases">
        <authorList>
            <person name="Kallberg Y."/>
            <person name="Tangrot J."/>
            <person name="Rosling A."/>
        </authorList>
    </citation>
    <scope>NUCLEOTIDE SEQUENCE</scope>
    <source>
        <strain evidence="1">AU212A</strain>
    </source>
</reference>
<organism evidence="1 2">
    <name type="scientific">Scutellospora calospora</name>
    <dbReference type="NCBI Taxonomy" id="85575"/>
    <lineage>
        <taxon>Eukaryota</taxon>
        <taxon>Fungi</taxon>
        <taxon>Fungi incertae sedis</taxon>
        <taxon>Mucoromycota</taxon>
        <taxon>Glomeromycotina</taxon>
        <taxon>Glomeromycetes</taxon>
        <taxon>Diversisporales</taxon>
        <taxon>Gigasporaceae</taxon>
        <taxon>Scutellospora</taxon>
    </lineage>
</organism>
<name>A0ACA9PJQ6_9GLOM</name>
<proteinExistence type="predicted"/>
<dbReference type="EMBL" id="CAJVPM010044258">
    <property type="protein sequence ID" value="CAG8713704.1"/>
    <property type="molecule type" value="Genomic_DNA"/>
</dbReference>
<dbReference type="Proteomes" id="UP000789860">
    <property type="component" value="Unassembled WGS sequence"/>
</dbReference>
<protein>
    <submittedName>
        <fullName evidence="1">10244_t:CDS:1</fullName>
    </submittedName>
</protein>
<sequence length="46" mass="5089">SRSFIFVRLGSNYAEENATAQSVVVVNIVMILNTAHTKTQARPLLQ</sequence>
<gene>
    <name evidence="1" type="ORF">SCALOS_LOCUS10974</name>
</gene>
<keyword evidence="2" id="KW-1185">Reference proteome</keyword>
<evidence type="ECO:0000313" key="2">
    <source>
        <dbReference type="Proteomes" id="UP000789860"/>
    </source>
</evidence>
<feature type="non-terminal residue" evidence="1">
    <location>
        <position position="1"/>
    </location>
</feature>
<comment type="caution">
    <text evidence="1">The sequence shown here is derived from an EMBL/GenBank/DDBJ whole genome shotgun (WGS) entry which is preliminary data.</text>
</comment>
<feature type="non-terminal residue" evidence="1">
    <location>
        <position position="46"/>
    </location>
</feature>
<accession>A0ACA9PJQ6</accession>
<evidence type="ECO:0000313" key="1">
    <source>
        <dbReference type="EMBL" id="CAG8713704.1"/>
    </source>
</evidence>